<organism evidence="1 2">
    <name type="scientific">Trachipleistophora hominis</name>
    <name type="common">Microsporidian parasite</name>
    <dbReference type="NCBI Taxonomy" id="72359"/>
    <lineage>
        <taxon>Eukaryota</taxon>
        <taxon>Fungi</taxon>
        <taxon>Fungi incertae sedis</taxon>
        <taxon>Microsporidia</taxon>
        <taxon>Pleistophoridae</taxon>
        <taxon>Trachipleistophora</taxon>
    </lineage>
</organism>
<dbReference type="InParanoid" id="L7JTU7"/>
<dbReference type="InterPro" id="IPR012340">
    <property type="entry name" value="NA-bd_OB-fold"/>
</dbReference>
<evidence type="ECO:0000313" key="2">
    <source>
        <dbReference type="Proteomes" id="UP000011185"/>
    </source>
</evidence>
<proteinExistence type="predicted"/>
<sequence length="435" mass="49970">MVGVTKLFLRTKKTQPMDNRRLAFSVPQQPTTSIFKNIKDLKINEYASIIVLVKGHLEPTKSKGTDYVTTVDVIDELGDALDIKIFTKTPRFANFFHESDIIRIPSVKLIGKGKAVTGHGSNMEVLAHLNEEGTRVFVTESEKAKINKLREYTVNHQVSCAWPLLKIKDIKEYCSFSLVGMLISIREETPSLTVLLMVDYTASPLIKNIVKNARFCNDMTLYIKVWGNRQEKNFGELRIGKVYRIRKIRTDKLGMTLEARISETFFEPLIPLDEKSPEYQTIIEAKKKFYGDDDSTKTQNVETKIPEKYELFSLCKITDIKAAGVYRIRVKILLHYPFLPIEAIICRKCNFIQSEDYNFKCTTSCKRLLGCTPIKEKILKIQVKDASGFICIVLKNKLVEKFIQLEENLRKENLDCIVLYKNGIFFMLDANFDIA</sequence>
<accession>L7JTU7</accession>
<reference evidence="1 2" key="1">
    <citation type="journal article" date="2012" name="PLoS Pathog.">
        <title>The genome of the obligate intracellular parasite Trachipleistophora hominis: new insights into microsporidian genome dynamics and reductive evolution.</title>
        <authorList>
            <person name="Heinz E."/>
            <person name="Williams T.A."/>
            <person name="Nakjang S."/>
            <person name="Noel C.J."/>
            <person name="Swan D.C."/>
            <person name="Goldberg A.V."/>
            <person name="Harris S.R."/>
            <person name="Weinmaier T."/>
            <person name="Markert S."/>
            <person name="Becher D."/>
            <person name="Bernhardt J."/>
            <person name="Dagan T."/>
            <person name="Hacker C."/>
            <person name="Lucocq J.M."/>
            <person name="Schweder T."/>
            <person name="Rattei T."/>
            <person name="Hall N."/>
            <person name="Hirt R.P."/>
            <person name="Embley T.M."/>
        </authorList>
    </citation>
    <scope>NUCLEOTIDE SEQUENCE [LARGE SCALE GENOMIC DNA]</scope>
</reference>
<evidence type="ECO:0000313" key="1">
    <source>
        <dbReference type="EMBL" id="ELQ74481.1"/>
    </source>
</evidence>
<dbReference type="VEuPathDB" id="MicrosporidiaDB:THOM_2576"/>
<dbReference type="OMA" id="KTPRFAN"/>
<dbReference type="HOGENOM" id="CLU_057562_0_0_1"/>
<dbReference type="AlphaFoldDB" id="L7JTU7"/>
<dbReference type="OrthoDB" id="2186770at2759"/>
<name>L7JTU7_TRAHO</name>
<gene>
    <name evidence="1" type="ORF">THOM_2576</name>
</gene>
<dbReference type="SUPFAM" id="SSF50249">
    <property type="entry name" value="Nucleic acid-binding proteins"/>
    <property type="match status" value="1"/>
</dbReference>
<protein>
    <submittedName>
        <fullName evidence="1">Putative Nucleic acid-binding, OB-fold, Nucleic acid-binding, OB-fold-like protein</fullName>
    </submittedName>
</protein>
<dbReference type="EMBL" id="JH994038">
    <property type="protein sequence ID" value="ELQ74481.1"/>
    <property type="molecule type" value="Genomic_DNA"/>
</dbReference>
<keyword evidence="2" id="KW-1185">Reference proteome</keyword>
<dbReference type="Proteomes" id="UP000011185">
    <property type="component" value="Unassembled WGS sequence"/>
</dbReference>
<dbReference type="STRING" id="72359.L7JTU7"/>
<dbReference type="Gene3D" id="2.40.50.140">
    <property type="entry name" value="Nucleic acid-binding proteins"/>
    <property type="match status" value="2"/>
</dbReference>